<dbReference type="PROSITE" id="PS51845">
    <property type="entry name" value="PDEASE_I_2"/>
    <property type="match status" value="1"/>
</dbReference>
<dbReference type="PRINTS" id="PR00387">
    <property type="entry name" value="PDIESTERASE1"/>
</dbReference>
<dbReference type="PROSITE" id="PS00126">
    <property type="entry name" value="PDEASE_I_1"/>
    <property type="match status" value="1"/>
</dbReference>
<dbReference type="Pfam" id="PF00233">
    <property type="entry name" value="PDEase_I"/>
    <property type="match status" value="1"/>
</dbReference>
<dbReference type="GO" id="GO:0046872">
    <property type="term" value="F:metal ion binding"/>
    <property type="evidence" value="ECO:0007669"/>
    <property type="project" value="UniProtKB-KW"/>
</dbReference>
<dbReference type="AlphaFoldDB" id="A0A6A4X6M9"/>
<protein>
    <submittedName>
        <fullName evidence="6">High affinity cGMP-specific 3',5'-cyclic phosphodiesterase 9A</fullName>
    </submittedName>
</protein>
<dbReference type="GO" id="GO:0007165">
    <property type="term" value="P:signal transduction"/>
    <property type="evidence" value="ECO:0007669"/>
    <property type="project" value="InterPro"/>
</dbReference>
<feature type="active site" description="Proton donor" evidence="3">
    <location>
        <position position="120"/>
    </location>
</feature>
<dbReference type="GO" id="GO:0004114">
    <property type="term" value="F:3',5'-cyclic-nucleotide phosphodiesterase activity"/>
    <property type="evidence" value="ECO:0007669"/>
    <property type="project" value="InterPro"/>
</dbReference>
<dbReference type="Proteomes" id="UP000440578">
    <property type="component" value="Unassembled WGS sequence"/>
</dbReference>
<feature type="binding site" evidence="4">
    <location>
        <position position="161"/>
    </location>
    <ligand>
        <name>Zn(2+)</name>
        <dbReference type="ChEBI" id="CHEBI:29105"/>
        <label>2</label>
    </ligand>
</feature>
<accession>A0A6A4X6M9</accession>
<proteinExistence type="predicted"/>
<gene>
    <name evidence="6" type="primary">Pde9_0</name>
    <name evidence="6" type="ORF">FJT64_018969</name>
</gene>
<keyword evidence="2" id="KW-0378">Hydrolase</keyword>
<comment type="caution">
    <text evidence="6">The sequence shown here is derived from an EMBL/GenBank/DDBJ whole genome shotgun (WGS) entry which is preliminary data.</text>
</comment>
<feature type="binding site" evidence="4">
    <location>
        <position position="160"/>
    </location>
    <ligand>
        <name>Zn(2+)</name>
        <dbReference type="ChEBI" id="CHEBI:29105"/>
        <label>1</label>
    </ligand>
</feature>
<evidence type="ECO:0000256" key="4">
    <source>
        <dbReference type="PIRSR" id="PIRSR623088-3"/>
    </source>
</evidence>
<feature type="binding site" evidence="4">
    <location>
        <position position="124"/>
    </location>
    <ligand>
        <name>Zn(2+)</name>
        <dbReference type="ChEBI" id="CHEBI:29105"/>
        <label>1</label>
    </ligand>
</feature>
<dbReference type="InterPro" id="IPR002073">
    <property type="entry name" value="PDEase_catalytic_dom"/>
</dbReference>
<name>A0A6A4X6M9_AMPAM</name>
<feature type="binding site" evidence="4">
    <location>
        <position position="161"/>
    </location>
    <ligand>
        <name>Zn(2+)</name>
        <dbReference type="ChEBI" id="CHEBI:29105"/>
        <label>1</label>
    </ligand>
</feature>
<keyword evidence="1 4" id="KW-0479">Metal-binding</keyword>
<evidence type="ECO:0000256" key="1">
    <source>
        <dbReference type="ARBA" id="ARBA00022723"/>
    </source>
</evidence>
<dbReference type="InterPro" id="IPR023174">
    <property type="entry name" value="PDEase_CS"/>
</dbReference>
<dbReference type="Gene3D" id="1.10.1300.10">
    <property type="entry name" value="3'5'-cyclic nucleotide phosphodiesterase, catalytic domain"/>
    <property type="match status" value="1"/>
</dbReference>
<feature type="domain" description="PDEase" evidence="5">
    <location>
        <begin position="20"/>
        <end position="175"/>
    </location>
</feature>
<dbReference type="InterPro" id="IPR023088">
    <property type="entry name" value="PDEase"/>
</dbReference>
<evidence type="ECO:0000256" key="3">
    <source>
        <dbReference type="PIRSR" id="PIRSR623088-1"/>
    </source>
</evidence>
<dbReference type="SUPFAM" id="SSF109604">
    <property type="entry name" value="HD-domain/PDEase-like"/>
    <property type="match status" value="1"/>
</dbReference>
<dbReference type="EMBL" id="VIIS01000357">
    <property type="protein sequence ID" value="KAF0309972.1"/>
    <property type="molecule type" value="Genomic_DNA"/>
</dbReference>
<evidence type="ECO:0000256" key="2">
    <source>
        <dbReference type="ARBA" id="ARBA00022801"/>
    </source>
</evidence>
<sequence length="175" mass="20549">MPHPLSEGLNLWLHPCHPSSQEDRPTRPVTSVTLPVPSGRQTSLTYDLCDLREADVSEEVRQQLRTPTFDSWQWSQEEMLLLLQQMFVDLDLTGRFSVELDTLRRFLLRVFENYNVVPFHNFRHGFCVTQMMYSLVWACDLMVRIDPLDVFILLISCICHDLDHPGYNNIYQVSY</sequence>
<keyword evidence="7" id="KW-1185">Reference proteome</keyword>
<evidence type="ECO:0000313" key="6">
    <source>
        <dbReference type="EMBL" id="KAF0309972.1"/>
    </source>
</evidence>
<reference evidence="6 7" key="1">
    <citation type="submission" date="2019-07" db="EMBL/GenBank/DDBJ databases">
        <title>Draft genome assembly of a fouling barnacle, Amphibalanus amphitrite (Darwin, 1854): The first reference genome for Thecostraca.</title>
        <authorList>
            <person name="Kim W."/>
        </authorList>
    </citation>
    <scope>NUCLEOTIDE SEQUENCE [LARGE SCALE GENOMIC DNA]</scope>
    <source>
        <strain evidence="6">SNU_AA5</strain>
        <tissue evidence="6">Soma without cirri and trophi</tissue>
    </source>
</reference>
<dbReference type="OrthoDB" id="546632at2759"/>
<dbReference type="InterPro" id="IPR036971">
    <property type="entry name" value="PDEase_catalytic_dom_sf"/>
</dbReference>
<evidence type="ECO:0000259" key="5">
    <source>
        <dbReference type="PROSITE" id="PS51845"/>
    </source>
</evidence>
<evidence type="ECO:0000313" key="7">
    <source>
        <dbReference type="Proteomes" id="UP000440578"/>
    </source>
</evidence>
<organism evidence="6 7">
    <name type="scientific">Amphibalanus amphitrite</name>
    <name type="common">Striped barnacle</name>
    <name type="synonym">Balanus amphitrite</name>
    <dbReference type="NCBI Taxonomy" id="1232801"/>
    <lineage>
        <taxon>Eukaryota</taxon>
        <taxon>Metazoa</taxon>
        <taxon>Ecdysozoa</taxon>
        <taxon>Arthropoda</taxon>
        <taxon>Crustacea</taxon>
        <taxon>Multicrustacea</taxon>
        <taxon>Cirripedia</taxon>
        <taxon>Thoracica</taxon>
        <taxon>Thoracicalcarea</taxon>
        <taxon>Balanomorpha</taxon>
        <taxon>Balanoidea</taxon>
        <taxon>Balanidae</taxon>
        <taxon>Amphibalaninae</taxon>
        <taxon>Amphibalanus</taxon>
    </lineage>
</organism>
<dbReference type="PANTHER" id="PTHR11347">
    <property type="entry name" value="CYCLIC NUCLEOTIDE PHOSPHODIESTERASE"/>
    <property type="match status" value="1"/>
</dbReference>